<feature type="non-terminal residue" evidence="8">
    <location>
        <position position="1"/>
    </location>
</feature>
<keyword evidence="5" id="KW-0378">Hydrolase</keyword>
<protein>
    <recommendedName>
        <fullName evidence="3">adenosine deaminase</fullName>
        <ecNumber evidence="3">3.5.4.4</ecNumber>
    </recommendedName>
</protein>
<keyword evidence="4" id="KW-0479">Metal-binding</keyword>
<evidence type="ECO:0000256" key="4">
    <source>
        <dbReference type="ARBA" id="ARBA00022723"/>
    </source>
</evidence>
<dbReference type="EC" id="3.5.4.4" evidence="3"/>
<evidence type="ECO:0000259" key="7">
    <source>
        <dbReference type="Pfam" id="PF00962"/>
    </source>
</evidence>
<accession>A0AAN5CRK1</accession>
<dbReference type="PANTHER" id="PTHR11409:SF43">
    <property type="entry name" value="ADENOSINE DEAMINASE"/>
    <property type="match status" value="1"/>
</dbReference>
<evidence type="ECO:0000256" key="5">
    <source>
        <dbReference type="ARBA" id="ARBA00022801"/>
    </source>
</evidence>
<dbReference type="GO" id="GO:0043103">
    <property type="term" value="P:hypoxanthine salvage"/>
    <property type="evidence" value="ECO:0007669"/>
    <property type="project" value="TreeGrafter"/>
</dbReference>
<dbReference type="InterPro" id="IPR032466">
    <property type="entry name" value="Metal_Hydrolase"/>
</dbReference>
<reference evidence="9" key="1">
    <citation type="submission" date="2022-10" db="EMBL/GenBank/DDBJ databases">
        <title>Genome assembly of Pristionchus species.</title>
        <authorList>
            <person name="Yoshida K."/>
            <person name="Sommer R.J."/>
        </authorList>
    </citation>
    <scope>NUCLEOTIDE SEQUENCE [LARGE SCALE GENOMIC DNA]</scope>
    <source>
        <strain evidence="9">RS5460</strain>
    </source>
</reference>
<name>A0AAN5CRK1_9BILA</name>
<dbReference type="GO" id="GO:0006154">
    <property type="term" value="P:adenosine catabolic process"/>
    <property type="evidence" value="ECO:0007669"/>
    <property type="project" value="TreeGrafter"/>
</dbReference>
<dbReference type="InterPro" id="IPR006330">
    <property type="entry name" value="Ado/ade_deaminase"/>
</dbReference>
<dbReference type="PANTHER" id="PTHR11409">
    <property type="entry name" value="ADENOSINE DEAMINASE"/>
    <property type="match status" value="1"/>
</dbReference>
<evidence type="ECO:0000256" key="2">
    <source>
        <dbReference type="ARBA" id="ARBA00006676"/>
    </source>
</evidence>
<sequence>EGVVYFEGRYSPHRLLTEKAKHSARDIVEAVARGFRRGKEDFGVDARQILAMICGLPQHNWELLSLVESCKDMGVVGIDVAGSTSGADEKYEESVLQVFQEAYKKGIHRTVHAGESGGAKEVISALNEMHAERIGHGYRILRDEEAYRKYFIHQRRAHLEGCPLSSVMTGAVDPDWSKHPVKRWAEDGVHFSISRDDPTCFDNTHKNEMDLVHTKIGLTIHQLWKAQLNAANASFAEEPLKNEIIAKIVAAEPPK</sequence>
<keyword evidence="9" id="KW-1185">Reference proteome</keyword>
<dbReference type="GO" id="GO:0046103">
    <property type="term" value="P:inosine biosynthetic process"/>
    <property type="evidence" value="ECO:0007669"/>
    <property type="project" value="TreeGrafter"/>
</dbReference>
<gene>
    <name evidence="8" type="ORF">PMAYCL1PPCAC_19460</name>
</gene>
<proteinExistence type="inferred from homology"/>
<dbReference type="GO" id="GO:0005829">
    <property type="term" value="C:cytosol"/>
    <property type="evidence" value="ECO:0007669"/>
    <property type="project" value="TreeGrafter"/>
</dbReference>
<evidence type="ECO:0000313" key="9">
    <source>
        <dbReference type="Proteomes" id="UP001328107"/>
    </source>
</evidence>
<dbReference type="InterPro" id="IPR001365">
    <property type="entry name" value="A_deaminase_dom"/>
</dbReference>
<dbReference type="GO" id="GO:0004000">
    <property type="term" value="F:adenosine deaminase activity"/>
    <property type="evidence" value="ECO:0007669"/>
    <property type="project" value="TreeGrafter"/>
</dbReference>
<evidence type="ECO:0000256" key="3">
    <source>
        <dbReference type="ARBA" id="ARBA00012784"/>
    </source>
</evidence>
<dbReference type="Pfam" id="PF00962">
    <property type="entry name" value="A_deaminase"/>
    <property type="match status" value="1"/>
</dbReference>
<dbReference type="GO" id="GO:0046872">
    <property type="term" value="F:metal ion binding"/>
    <property type="evidence" value="ECO:0007669"/>
    <property type="project" value="UniProtKB-KW"/>
</dbReference>
<feature type="domain" description="Adenosine deaminase" evidence="7">
    <location>
        <begin position="1"/>
        <end position="249"/>
    </location>
</feature>
<dbReference type="SUPFAM" id="SSF51556">
    <property type="entry name" value="Metallo-dependent hydrolases"/>
    <property type="match status" value="1"/>
</dbReference>
<evidence type="ECO:0000256" key="6">
    <source>
        <dbReference type="ARBA" id="ARBA00022833"/>
    </source>
</evidence>
<dbReference type="Gene3D" id="3.20.20.140">
    <property type="entry name" value="Metal-dependent hydrolases"/>
    <property type="match status" value="1"/>
</dbReference>
<organism evidence="8 9">
    <name type="scientific">Pristionchus mayeri</name>
    <dbReference type="NCBI Taxonomy" id="1317129"/>
    <lineage>
        <taxon>Eukaryota</taxon>
        <taxon>Metazoa</taxon>
        <taxon>Ecdysozoa</taxon>
        <taxon>Nematoda</taxon>
        <taxon>Chromadorea</taxon>
        <taxon>Rhabditida</taxon>
        <taxon>Rhabditina</taxon>
        <taxon>Diplogasteromorpha</taxon>
        <taxon>Diplogasteroidea</taxon>
        <taxon>Neodiplogasteridae</taxon>
        <taxon>Pristionchus</taxon>
    </lineage>
</organism>
<evidence type="ECO:0000256" key="1">
    <source>
        <dbReference type="ARBA" id="ARBA00001947"/>
    </source>
</evidence>
<comment type="similarity">
    <text evidence="2">Belongs to the metallo-dependent hydrolases superfamily. Adenosine and AMP deaminases family.</text>
</comment>
<comment type="cofactor">
    <cofactor evidence="1">
        <name>Zn(2+)</name>
        <dbReference type="ChEBI" id="CHEBI:29105"/>
    </cofactor>
</comment>
<dbReference type="GO" id="GO:0060169">
    <property type="term" value="P:negative regulation of adenosine receptor signaling pathway"/>
    <property type="evidence" value="ECO:0007669"/>
    <property type="project" value="TreeGrafter"/>
</dbReference>
<dbReference type="AlphaFoldDB" id="A0AAN5CRK1"/>
<dbReference type="Proteomes" id="UP001328107">
    <property type="component" value="Unassembled WGS sequence"/>
</dbReference>
<evidence type="ECO:0000313" key="8">
    <source>
        <dbReference type="EMBL" id="GMR49265.1"/>
    </source>
</evidence>
<comment type="caution">
    <text evidence="8">The sequence shown here is derived from an EMBL/GenBank/DDBJ whole genome shotgun (WGS) entry which is preliminary data.</text>
</comment>
<keyword evidence="6" id="KW-0862">Zinc</keyword>
<dbReference type="GO" id="GO:0009897">
    <property type="term" value="C:external side of plasma membrane"/>
    <property type="evidence" value="ECO:0007669"/>
    <property type="project" value="TreeGrafter"/>
</dbReference>
<dbReference type="EMBL" id="BTRK01000004">
    <property type="protein sequence ID" value="GMR49265.1"/>
    <property type="molecule type" value="Genomic_DNA"/>
</dbReference>